<reference evidence="6" key="1">
    <citation type="submission" date="2009-08" db="EMBL/GenBank/DDBJ databases">
        <title>Annotation of Salpingoeca rosetta.</title>
        <authorList>
            <consortium name="The Broad Institute Genome Sequencing Platform"/>
            <person name="Russ C."/>
            <person name="Cuomo C."/>
            <person name="Burger G."/>
            <person name="Gray M.W."/>
            <person name="Holland P.W.H."/>
            <person name="King N."/>
            <person name="Lang F.B.F."/>
            <person name="Roger A.J."/>
            <person name="Ruiz-Trillo I."/>
            <person name="Young S.K."/>
            <person name="Zeng Q."/>
            <person name="Gargeya S."/>
            <person name="Alvarado L."/>
            <person name="Berlin A."/>
            <person name="Chapman S.B."/>
            <person name="Chen Z."/>
            <person name="Freedman E."/>
            <person name="Gellesch M."/>
            <person name="Goldberg J."/>
            <person name="Griggs A."/>
            <person name="Gujja S."/>
            <person name="Heilman E."/>
            <person name="Heiman D."/>
            <person name="Howarth C."/>
            <person name="Mehta T."/>
            <person name="Neiman D."/>
            <person name="Pearson M."/>
            <person name="Roberts A."/>
            <person name="Saif S."/>
            <person name="Shea T."/>
            <person name="Shenoy N."/>
            <person name="Sisk P."/>
            <person name="Stolte C."/>
            <person name="Sykes S."/>
            <person name="White J."/>
            <person name="Yandava C."/>
            <person name="Haas B."/>
            <person name="Nusbaum C."/>
            <person name="Birren B."/>
        </authorList>
    </citation>
    <scope>NUCLEOTIDE SEQUENCE [LARGE SCALE GENOMIC DNA]</scope>
    <source>
        <strain evidence="6">ATCC 50818</strain>
    </source>
</reference>
<dbReference type="Proteomes" id="UP000007799">
    <property type="component" value="Unassembled WGS sequence"/>
</dbReference>
<dbReference type="GO" id="GO:0031267">
    <property type="term" value="F:small GTPase binding"/>
    <property type="evidence" value="ECO:0007669"/>
    <property type="project" value="InterPro"/>
</dbReference>
<feature type="domain" description="CYRIA/CYRIB Rac1 binding" evidence="5">
    <location>
        <begin position="18"/>
        <end position="319"/>
    </location>
</feature>
<dbReference type="InterPro" id="IPR039789">
    <property type="entry name" value="CYRI"/>
</dbReference>
<protein>
    <recommendedName>
        <fullName evidence="5">CYRIA/CYRIB Rac1 binding domain-containing protein</fullName>
    </recommendedName>
</protein>
<dbReference type="GeneID" id="24366377"/>
<evidence type="ECO:0000256" key="1">
    <source>
        <dbReference type="ARBA" id="ARBA00004635"/>
    </source>
</evidence>
<dbReference type="InterPro" id="IPR009828">
    <property type="entry name" value="CYRIA/CYRIB_Rac1-bd"/>
</dbReference>
<dbReference type="RefSeq" id="XP_012493085.1">
    <property type="nucleotide sequence ID" value="XM_012637631.1"/>
</dbReference>
<name>F2U7W7_SALR5</name>
<accession>F2U7W7</accession>
<proteinExistence type="inferred from homology"/>
<evidence type="ECO:0000259" key="5">
    <source>
        <dbReference type="Pfam" id="PF07159"/>
    </source>
</evidence>
<gene>
    <name evidence="6" type="ORF">PTSG_04601</name>
</gene>
<evidence type="ECO:0000256" key="4">
    <source>
        <dbReference type="ARBA" id="ARBA00023288"/>
    </source>
</evidence>
<dbReference type="OMA" id="EYRSRFN"/>
<dbReference type="Pfam" id="PF07159">
    <property type="entry name" value="CYRIA-B_Rac1-bd"/>
    <property type="match status" value="1"/>
</dbReference>
<evidence type="ECO:0000256" key="2">
    <source>
        <dbReference type="ARBA" id="ARBA00005778"/>
    </source>
</evidence>
<comment type="subcellular location">
    <subcellularLocation>
        <location evidence="1">Membrane</location>
        <topology evidence="1">Lipid-anchor</topology>
    </subcellularLocation>
</comment>
<dbReference type="PANTHER" id="PTHR12422">
    <property type="entry name" value="GH09096P"/>
    <property type="match status" value="1"/>
</dbReference>
<dbReference type="EMBL" id="GL832964">
    <property type="protein sequence ID" value="EGD72872.1"/>
    <property type="molecule type" value="Genomic_DNA"/>
</dbReference>
<evidence type="ECO:0000256" key="3">
    <source>
        <dbReference type="ARBA" id="ARBA00023136"/>
    </source>
</evidence>
<evidence type="ECO:0000313" key="6">
    <source>
        <dbReference type="EMBL" id="EGD72873.1"/>
    </source>
</evidence>
<dbReference type="KEGG" id="sre:PTSG_04601"/>
<dbReference type="AlphaFoldDB" id="F2U7W7"/>
<dbReference type="GO" id="GO:0016020">
    <property type="term" value="C:membrane"/>
    <property type="evidence" value="ECO:0007669"/>
    <property type="project" value="UniProtKB-SubCell"/>
</dbReference>
<dbReference type="STRING" id="946362.F2U7W7"/>
<dbReference type="RefSeq" id="XP_004994695.1">
    <property type="nucleotide sequence ID" value="XM_004994638.1"/>
</dbReference>
<dbReference type="EMBL" id="GL832964">
    <property type="protein sequence ID" value="EGD72873.1"/>
    <property type="molecule type" value="Genomic_DNA"/>
</dbReference>
<comment type="similarity">
    <text evidence="2">Belongs to the CYRI family.</text>
</comment>
<dbReference type="OrthoDB" id="60973at2759"/>
<organism evidence="7">
    <name type="scientific">Salpingoeca rosetta (strain ATCC 50818 / BSB-021)</name>
    <dbReference type="NCBI Taxonomy" id="946362"/>
    <lineage>
        <taxon>Eukaryota</taxon>
        <taxon>Choanoflagellata</taxon>
        <taxon>Craspedida</taxon>
        <taxon>Salpingoecidae</taxon>
        <taxon>Salpingoeca</taxon>
    </lineage>
</organism>
<sequence length="324" mass="36684">MGNLMQVLKKDGRRCGEDIFLDFENAQPTEEERPVYDQVKVVLDQSVGILEDLESYAGADEAIRNAIANPNSDEHQHMAWDAVCPLVKKLKEFYDYSSDLEEVLPLLLQALCAEDPVASLERKQALAKQFAEILHFVLKFDDLKMSNPSIQNDFSYYRRTLSRMKMNNAGGEDQAVVTNEEANRMSLFYAYPTPILKTISDATTKFVAENKDIPIDNTTDCLSTMAAVCRTMIEQPELSARFHNPETILFCQRVMVGVIILYDHVHLIGAFSKKNNSIDIRASIKVLKLHDNPHLEGLLNALRYTTKHLNDESTPKEVKKMLAA</sequence>
<keyword evidence="4" id="KW-0449">Lipoprotein</keyword>
<keyword evidence="7" id="KW-1185">Reference proteome</keyword>
<evidence type="ECO:0000313" key="7">
    <source>
        <dbReference type="Proteomes" id="UP000007799"/>
    </source>
</evidence>
<keyword evidence="3" id="KW-0472">Membrane</keyword>
<dbReference type="FunCoup" id="F2U7W7">
    <property type="interactions" value="580"/>
</dbReference>
<dbReference type="GO" id="GO:0030833">
    <property type="term" value="P:regulation of actin filament polymerization"/>
    <property type="evidence" value="ECO:0007669"/>
    <property type="project" value="InterPro"/>
</dbReference>